<dbReference type="AlphaFoldDB" id="A0A8K0KIM0"/>
<feature type="domain" description="PiggyBac transposable element-derived protein" evidence="1">
    <location>
        <begin position="1"/>
        <end position="107"/>
    </location>
</feature>
<reference evidence="2" key="1">
    <citation type="submission" date="2013-04" db="EMBL/GenBank/DDBJ databases">
        <authorList>
            <person name="Qu J."/>
            <person name="Murali S.C."/>
            <person name="Bandaranaike D."/>
            <person name="Bellair M."/>
            <person name="Blankenburg K."/>
            <person name="Chao H."/>
            <person name="Dinh H."/>
            <person name="Doddapaneni H."/>
            <person name="Downs B."/>
            <person name="Dugan-Rocha S."/>
            <person name="Elkadiri S."/>
            <person name="Gnanaolivu R.D."/>
            <person name="Hernandez B."/>
            <person name="Javaid M."/>
            <person name="Jayaseelan J.C."/>
            <person name="Lee S."/>
            <person name="Li M."/>
            <person name="Ming W."/>
            <person name="Munidasa M."/>
            <person name="Muniz J."/>
            <person name="Nguyen L."/>
            <person name="Ongeri F."/>
            <person name="Osuji N."/>
            <person name="Pu L.-L."/>
            <person name="Puazo M."/>
            <person name="Qu C."/>
            <person name="Quiroz J."/>
            <person name="Raj R."/>
            <person name="Weissenberger G."/>
            <person name="Xin Y."/>
            <person name="Zou X."/>
            <person name="Han Y."/>
            <person name="Richards S."/>
            <person name="Worley K."/>
            <person name="Muzny D."/>
            <person name="Gibbs R."/>
        </authorList>
    </citation>
    <scope>NUCLEOTIDE SEQUENCE</scope>
    <source>
        <strain evidence="2">Sampled in the wild</strain>
    </source>
</reference>
<protein>
    <recommendedName>
        <fullName evidence="1">PiggyBac transposable element-derived protein domain-containing protein</fullName>
    </recommendedName>
</protein>
<evidence type="ECO:0000259" key="1">
    <source>
        <dbReference type="Pfam" id="PF13843"/>
    </source>
</evidence>
<evidence type="ECO:0000313" key="2">
    <source>
        <dbReference type="EMBL" id="KAG8234360.1"/>
    </source>
</evidence>
<comment type="caution">
    <text evidence="2">The sequence shown here is derived from an EMBL/GenBank/DDBJ whole genome shotgun (WGS) entry which is preliminary data.</text>
</comment>
<dbReference type="PANTHER" id="PTHR46599">
    <property type="entry name" value="PIGGYBAC TRANSPOSABLE ELEMENT-DERIVED PROTEIN 4"/>
    <property type="match status" value="1"/>
</dbReference>
<dbReference type="InterPro" id="IPR029526">
    <property type="entry name" value="PGBD"/>
</dbReference>
<accession>A0A8K0KIM0</accession>
<gene>
    <name evidence="2" type="ORF">J437_LFUL013248</name>
</gene>
<dbReference type="PANTHER" id="PTHR46599:SF3">
    <property type="entry name" value="PIGGYBAC TRANSPOSABLE ELEMENT-DERIVED PROTEIN 4"/>
    <property type="match status" value="1"/>
</dbReference>
<evidence type="ECO:0000313" key="3">
    <source>
        <dbReference type="Proteomes" id="UP000792457"/>
    </source>
</evidence>
<organism evidence="2 3">
    <name type="scientific">Ladona fulva</name>
    <name type="common">Scarce chaser dragonfly</name>
    <name type="synonym">Libellula fulva</name>
    <dbReference type="NCBI Taxonomy" id="123851"/>
    <lineage>
        <taxon>Eukaryota</taxon>
        <taxon>Metazoa</taxon>
        <taxon>Ecdysozoa</taxon>
        <taxon>Arthropoda</taxon>
        <taxon>Hexapoda</taxon>
        <taxon>Insecta</taxon>
        <taxon>Pterygota</taxon>
        <taxon>Palaeoptera</taxon>
        <taxon>Odonata</taxon>
        <taxon>Epiprocta</taxon>
        <taxon>Anisoptera</taxon>
        <taxon>Libelluloidea</taxon>
        <taxon>Libellulidae</taxon>
        <taxon>Ladona</taxon>
    </lineage>
</organism>
<keyword evidence="3" id="KW-1185">Reference proteome</keyword>
<dbReference type="OrthoDB" id="118105at2759"/>
<proteinExistence type="predicted"/>
<dbReference type="EMBL" id="KZ308801">
    <property type="protein sequence ID" value="KAG8234360.1"/>
    <property type="molecule type" value="Genomic_DNA"/>
</dbReference>
<reference evidence="2" key="2">
    <citation type="submission" date="2017-10" db="EMBL/GenBank/DDBJ databases">
        <title>Ladona fulva Genome sequencing and assembly.</title>
        <authorList>
            <person name="Murali S."/>
            <person name="Richards S."/>
            <person name="Bandaranaike D."/>
            <person name="Bellair M."/>
            <person name="Blankenburg K."/>
            <person name="Chao H."/>
            <person name="Dinh H."/>
            <person name="Doddapaneni H."/>
            <person name="Dugan-Rocha S."/>
            <person name="Elkadiri S."/>
            <person name="Gnanaolivu R."/>
            <person name="Hernandez B."/>
            <person name="Skinner E."/>
            <person name="Javaid M."/>
            <person name="Lee S."/>
            <person name="Li M."/>
            <person name="Ming W."/>
            <person name="Munidasa M."/>
            <person name="Muniz J."/>
            <person name="Nguyen L."/>
            <person name="Hughes D."/>
            <person name="Osuji N."/>
            <person name="Pu L.-L."/>
            <person name="Puazo M."/>
            <person name="Qu C."/>
            <person name="Quiroz J."/>
            <person name="Raj R."/>
            <person name="Weissenberger G."/>
            <person name="Xin Y."/>
            <person name="Zou X."/>
            <person name="Han Y."/>
            <person name="Worley K."/>
            <person name="Muzny D."/>
            <person name="Gibbs R."/>
        </authorList>
    </citation>
    <scope>NUCLEOTIDE SEQUENCE</scope>
    <source>
        <strain evidence="2">Sampled in the wild</strain>
    </source>
</reference>
<dbReference type="Proteomes" id="UP000792457">
    <property type="component" value="Unassembled WGS sequence"/>
</dbReference>
<name>A0A8K0KIM0_LADFU</name>
<dbReference type="Pfam" id="PF13843">
    <property type="entry name" value="DDE_Tnp_1_7"/>
    <property type="match status" value="1"/>
</dbReference>
<sequence>MEKFLGLLFHVGNIKLNKIQDYWRKDDLYDQPTFAKVKPRDRFLLILRSIQFGRNAREGEHKPIDPLFILKNVGKVYYPFKNLSLDESLVLWRGRLSFRQFILNKRHHSCDK</sequence>